<comment type="caution">
    <text evidence="1">The sequence shown here is derived from an EMBL/GenBank/DDBJ whole genome shotgun (WGS) entry which is preliminary data.</text>
</comment>
<accession>A0ABY1VNL3</accession>
<name>A0ABY1VNL3_9ACTO</name>
<organism evidence="1 2">
    <name type="scientific">Actinomyces bovis</name>
    <dbReference type="NCBI Taxonomy" id="1658"/>
    <lineage>
        <taxon>Bacteria</taxon>
        <taxon>Bacillati</taxon>
        <taxon>Actinomycetota</taxon>
        <taxon>Actinomycetes</taxon>
        <taxon>Actinomycetales</taxon>
        <taxon>Actinomycetaceae</taxon>
        <taxon>Actinomyces</taxon>
    </lineage>
</organism>
<reference evidence="1 2" key="1">
    <citation type="submission" date="2018-06" db="EMBL/GenBank/DDBJ databases">
        <authorList>
            <consortium name="Pathogen Informatics"/>
            <person name="Doyle S."/>
        </authorList>
    </citation>
    <scope>NUCLEOTIDE SEQUENCE [LARGE SCALE GENOMIC DNA]</scope>
    <source>
        <strain evidence="1 2">NCTC11535</strain>
    </source>
</reference>
<evidence type="ECO:0000313" key="1">
    <source>
        <dbReference type="EMBL" id="SPT53700.1"/>
    </source>
</evidence>
<keyword evidence="2" id="KW-1185">Reference proteome</keyword>
<gene>
    <name evidence="1" type="ORF">NCTC11535_01375</name>
</gene>
<dbReference type="EMBL" id="UAPQ01000007">
    <property type="protein sequence ID" value="SPT53700.1"/>
    <property type="molecule type" value="Genomic_DNA"/>
</dbReference>
<evidence type="ECO:0000313" key="2">
    <source>
        <dbReference type="Proteomes" id="UP000250006"/>
    </source>
</evidence>
<dbReference type="RefSeq" id="WP_111836639.1">
    <property type="nucleotide sequence ID" value="NZ_UAPQ01000007.1"/>
</dbReference>
<dbReference type="Proteomes" id="UP000250006">
    <property type="component" value="Unassembled WGS sequence"/>
</dbReference>
<proteinExistence type="predicted"/>
<protein>
    <submittedName>
        <fullName evidence="1">Uncharacterized protein</fullName>
    </submittedName>
</protein>
<sequence length="142" mass="14871">MPTLTAYLAHAPIDVVLPLVQGVFTDAGWRLSTTSTPDATQLTAERGSRTKTFLLAGAAGEDFHLRQELTLTSQAEATSDLSLLGSAASSSTATRIDYPTAGARAINCGGVYGADQEMRAHDDLAEQIVTALRQAGIDVGHL</sequence>